<dbReference type="InterPro" id="IPR004449">
    <property type="entry name" value="SixA"/>
</dbReference>
<name>A0A7C4NW78_9BACT</name>
<evidence type="ECO:0000313" key="1">
    <source>
        <dbReference type="EMBL" id="HGQ85645.1"/>
    </source>
</evidence>
<gene>
    <name evidence="1" type="primary">sixA</name>
    <name evidence="1" type="ORF">ENT66_04770</name>
</gene>
<comment type="caution">
    <text evidence="1">The sequence shown here is derived from an EMBL/GenBank/DDBJ whole genome shotgun (WGS) entry which is preliminary data.</text>
</comment>
<reference evidence="1" key="1">
    <citation type="journal article" date="2020" name="mSystems">
        <title>Genome- and Community-Level Interaction Insights into Carbon Utilization and Element Cycling Functions of Hydrothermarchaeota in Hydrothermal Sediment.</title>
        <authorList>
            <person name="Zhou Z."/>
            <person name="Liu Y."/>
            <person name="Xu W."/>
            <person name="Pan J."/>
            <person name="Luo Z.H."/>
            <person name="Li M."/>
        </authorList>
    </citation>
    <scope>NUCLEOTIDE SEQUENCE [LARGE SCALE GENOMIC DNA]</scope>
    <source>
        <strain evidence="1">SpSt-6</strain>
    </source>
</reference>
<sequence>MRVYLVQHGIPKPESEDPQKSLSEIGKIEVEKVAQVLKKSGIKVSKIFHSGKLRAKQTAEIMGDYLNPLQGITETEGLNPLDSPEIWAEKLSGLKDDIMLVGHLPHLQKLCSLLVINNPEKPVIKFRQGGVVALERDDKGNWIICWTLYPEFVL</sequence>
<dbReference type="GO" id="GO:0005737">
    <property type="term" value="C:cytoplasm"/>
    <property type="evidence" value="ECO:0007669"/>
    <property type="project" value="InterPro"/>
</dbReference>
<accession>A0A7C4NW78</accession>
<dbReference type="EMBL" id="DSZN01000079">
    <property type="protein sequence ID" value="HGQ85645.1"/>
    <property type="molecule type" value="Genomic_DNA"/>
</dbReference>
<dbReference type="SUPFAM" id="SSF53254">
    <property type="entry name" value="Phosphoglycerate mutase-like"/>
    <property type="match status" value="1"/>
</dbReference>
<dbReference type="InterPro" id="IPR013078">
    <property type="entry name" value="His_Pase_superF_clade-1"/>
</dbReference>
<dbReference type="Pfam" id="PF00300">
    <property type="entry name" value="His_Phos_1"/>
    <property type="match status" value="1"/>
</dbReference>
<dbReference type="NCBIfam" id="TIGR00249">
    <property type="entry name" value="sixA"/>
    <property type="match status" value="1"/>
</dbReference>
<dbReference type="InterPro" id="IPR029033">
    <property type="entry name" value="His_PPase_superfam"/>
</dbReference>
<dbReference type="Gene3D" id="3.40.50.1240">
    <property type="entry name" value="Phosphoglycerate mutase-like"/>
    <property type="match status" value="1"/>
</dbReference>
<protein>
    <submittedName>
        <fullName evidence="1">Phosphohistidine phosphatase SixA</fullName>
    </submittedName>
</protein>
<dbReference type="CDD" id="cd07067">
    <property type="entry name" value="HP_PGM_like"/>
    <property type="match status" value="1"/>
</dbReference>
<dbReference type="GO" id="GO:0101006">
    <property type="term" value="F:protein histidine phosphatase activity"/>
    <property type="evidence" value="ECO:0007669"/>
    <property type="project" value="InterPro"/>
</dbReference>
<proteinExistence type="predicted"/>
<organism evidence="1">
    <name type="scientific">Thermodesulfobacterium geofontis</name>
    <dbReference type="NCBI Taxonomy" id="1295609"/>
    <lineage>
        <taxon>Bacteria</taxon>
        <taxon>Pseudomonadati</taxon>
        <taxon>Thermodesulfobacteriota</taxon>
        <taxon>Thermodesulfobacteria</taxon>
        <taxon>Thermodesulfobacteriales</taxon>
        <taxon>Thermodesulfobacteriaceae</taxon>
        <taxon>Thermodesulfobacterium</taxon>
    </lineage>
</organism>
<dbReference type="AlphaFoldDB" id="A0A7C4NW78"/>